<dbReference type="AlphaFoldDB" id="A0A2T2NSR6"/>
<dbReference type="EMBL" id="KZ678134">
    <property type="protein sequence ID" value="PSN68453.1"/>
    <property type="molecule type" value="Genomic_DNA"/>
</dbReference>
<name>A0A2T2NSR6_CORCC</name>
<dbReference type="Proteomes" id="UP000240883">
    <property type="component" value="Unassembled WGS sequence"/>
</dbReference>
<keyword evidence="3" id="KW-1185">Reference proteome</keyword>
<evidence type="ECO:0000313" key="3">
    <source>
        <dbReference type="Proteomes" id="UP000240883"/>
    </source>
</evidence>
<gene>
    <name evidence="2" type="ORF">BS50DRAFT_365646</name>
</gene>
<proteinExistence type="predicted"/>
<protein>
    <submittedName>
        <fullName evidence="2">Uncharacterized protein</fullName>
    </submittedName>
</protein>
<evidence type="ECO:0000256" key="1">
    <source>
        <dbReference type="SAM" id="MobiDB-lite"/>
    </source>
</evidence>
<accession>A0A2T2NSR6</accession>
<evidence type="ECO:0000313" key="2">
    <source>
        <dbReference type="EMBL" id="PSN68453.1"/>
    </source>
</evidence>
<organism evidence="2 3">
    <name type="scientific">Corynespora cassiicola Philippines</name>
    <dbReference type="NCBI Taxonomy" id="1448308"/>
    <lineage>
        <taxon>Eukaryota</taxon>
        <taxon>Fungi</taxon>
        <taxon>Dikarya</taxon>
        <taxon>Ascomycota</taxon>
        <taxon>Pezizomycotina</taxon>
        <taxon>Dothideomycetes</taxon>
        <taxon>Pleosporomycetidae</taxon>
        <taxon>Pleosporales</taxon>
        <taxon>Corynesporascaceae</taxon>
        <taxon>Corynespora</taxon>
    </lineage>
</organism>
<feature type="region of interest" description="Disordered" evidence="1">
    <location>
        <begin position="36"/>
        <end position="71"/>
    </location>
</feature>
<reference evidence="2 3" key="1">
    <citation type="journal article" date="2018" name="Front. Microbiol.">
        <title>Genome-Wide Analysis of Corynespora cassiicola Leaf Fall Disease Putative Effectors.</title>
        <authorList>
            <person name="Lopez D."/>
            <person name="Ribeiro S."/>
            <person name="Label P."/>
            <person name="Fumanal B."/>
            <person name="Venisse J.S."/>
            <person name="Kohler A."/>
            <person name="de Oliveira R.R."/>
            <person name="Labutti K."/>
            <person name="Lipzen A."/>
            <person name="Lail K."/>
            <person name="Bauer D."/>
            <person name="Ohm R.A."/>
            <person name="Barry K.W."/>
            <person name="Spatafora J."/>
            <person name="Grigoriev I.V."/>
            <person name="Martin F.M."/>
            <person name="Pujade-Renaud V."/>
        </authorList>
    </citation>
    <scope>NUCLEOTIDE SEQUENCE [LARGE SCALE GENOMIC DNA]</scope>
    <source>
        <strain evidence="2 3">Philippines</strain>
    </source>
</reference>
<sequence length="227" mass="23761">MPPMRGLCLTPHHVLFDRPDCVAASWTTPLAAWRTRAHTAGRKRADSAAGGQADRRTGGQAGSSSSSSSSSNTVCICILTGIDVVGQAQPPASDKRRRTFEGELLQALEAGRGGTLASLIVPNGGSDLAPKICLWGSSLIWAWRVAFPFPSFNSAPRPSPLPPTSLPTLSLLVASTTLPPLPAPISAPPPATCVHRRLGPHAIPQLFSPSPLLAPCLLLAVEARRAH</sequence>